<dbReference type="EC" id="1.1.1.330" evidence="12"/>
<dbReference type="Proteomes" id="UP001151582">
    <property type="component" value="Unassembled WGS sequence"/>
</dbReference>
<keyword evidence="10 12" id="KW-0472">Membrane</keyword>
<comment type="pathway">
    <text evidence="1">Lipid metabolism; fatty acid biosynthesis.</text>
</comment>
<evidence type="ECO:0000256" key="2">
    <source>
        <dbReference type="ARBA" id="ARBA00022516"/>
    </source>
</evidence>
<protein>
    <recommendedName>
        <fullName evidence="12">Very-long-chain 3-oxoacyl-CoA reductase</fullName>
        <ecNumber evidence="12">1.1.1.330</ecNumber>
    </recommendedName>
    <alternativeName>
        <fullName evidence="12">3-ketoacyl-CoA reductase</fullName>
        <shortName evidence="12">3-ketoreductase</shortName>
        <shortName evidence="12">KAR</shortName>
    </alternativeName>
    <alternativeName>
        <fullName evidence="12">Microsomal beta-keto-reductase</fullName>
    </alternativeName>
</protein>
<dbReference type="PRINTS" id="PR00081">
    <property type="entry name" value="GDHRDH"/>
</dbReference>
<keyword evidence="3 12" id="KW-0812">Transmembrane</keyword>
<accession>A0A9W8ECD2</accession>
<dbReference type="AlphaFoldDB" id="A0A9W8ECD2"/>
<evidence type="ECO:0000256" key="4">
    <source>
        <dbReference type="ARBA" id="ARBA00022824"/>
    </source>
</evidence>
<dbReference type="GO" id="GO:0045703">
    <property type="term" value="F:ketoreductase activity"/>
    <property type="evidence" value="ECO:0007669"/>
    <property type="project" value="UniProtKB-UniRule"/>
</dbReference>
<name>A0A9W8ECD2_9FUNG</name>
<evidence type="ECO:0000256" key="7">
    <source>
        <dbReference type="ARBA" id="ARBA00022989"/>
    </source>
</evidence>
<dbReference type="InterPro" id="IPR036291">
    <property type="entry name" value="NAD(P)-bd_dom_sf"/>
</dbReference>
<dbReference type="Gene3D" id="3.40.50.720">
    <property type="entry name" value="NAD(P)-binding Rossmann-like Domain"/>
    <property type="match status" value="1"/>
</dbReference>
<dbReference type="InterPro" id="IPR002347">
    <property type="entry name" value="SDR_fam"/>
</dbReference>
<dbReference type="OrthoDB" id="5545019at2759"/>
<evidence type="ECO:0000256" key="8">
    <source>
        <dbReference type="ARBA" id="ARBA00023002"/>
    </source>
</evidence>
<keyword evidence="7 12" id="KW-1133">Transmembrane helix</keyword>
<evidence type="ECO:0000256" key="6">
    <source>
        <dbReference type="ARBA" id="ARBA00022857"/>
    </source>
</evidence>
<dbReference type="PANTHER" id="PTHR43086">
    <property type="entry name" value="VERY-LONG-CHAIN 3-OXOOACYL-COA REDUCTASE"/>
    <property type="match status" value="1"/>
</dbReference>
<dbReference type="GO" id="GO:0030497">
    <property type="term" value="P:fatty acid elongation"/>
    <property type="evidence" value="ECO:0007669"/>
    <property type="project" value="UniProtKB-UniRule"/>
</dbReference>
<keyword evidence="6 12" id="KW-0521">NADP</keyword>
<dbReference type="PRINTS" id="PR00080">
    <property type="entry name" value="SDRFAMILY"/>
</dbReference>
<evidence type="ECO:0000313" key="14">
    <source>
        <dbReference type="EMBL" id="KAJ1978897.1"/>
    </source>
</evidence>
<keyword evidence="15" id="KW-1185">Reference proteome</keyword>
<evidence type="ECO:0000256" key="5">
    <source>
        <dbReference type="ARBA" id="ARBA00022832"/>
    </source>
</evidence>
<keyword evidence="9 12" id="KW-0443">Lipid metabolism</keyword>
<dbReference type="EMBL" id="JANBQB010000250">
    <property type="protein sequence ID" value="KAJ1978897.1"/>
    <property type="molecule type" value="Genomic_DNA"/>
</dbReference>
<dbReference type="Pfam" id="PF00106">
    <property type="entry name" value="adh_short"/>
    <property type="match status" value="1"/>
</dbReference>
<evidence type="ECO:0000256" key="11">
    <source>
        <dbReference type="ARBA" id="ARBA00023160"/>
    </source>
</evidence>
<keyword evidence="8 12" id="KW-0560">Oxidoreductase</keyword>
<dbReference type="SUPFAM" id="SSF51735">
    <property type="entry name" value="NAD(P)-binding Rossmann-fold domains"/>
    <property type="match status" value="1"/>
</dbReference>
<feature type="active site" description="Proton acceptor" evidence="12">
    <location>
        <position position="213"/>
    </location>
</feature>
<evidence type="ECO:0000313" key="15">
    <source>
        <dbReference type="Proteomes" id="UP001151582"/>
    </source>
</evidence>
<comment type="caution">
    <text evidence="14">The sequence shown here is derived from an EMBL/GenBank/DDBJ whole genome shotgun (WGS) entry which is preliminary data.</text>
</comment>
<dbReference type="GO" id="GO:0005789">
    <property type="term" value="C:endoplasmic reticulum membrane"/>
    <property type="evidence" value="ECO:0007669"/>
    <property type="project" value="UniProtKB-SubCell"/>
</dbReference>
<comment type="catalytic activity">
    <reaction evidence="12">
        <text>a very-long-chain (3R)-3-hydroxyacyl-CoA + NADP(+) = a very-long-chain 3-oxoacyl-CoA + NADPH + H(+)</text>
        <dbReference type="Rhea" id="RHEA:48680"/>
        <dbReference type="ChEBI" id="CHEBI:15378"/>
        <dbReference type="ChEBI" id="CHEBI:57783"/>
        <dbReference type="ChEBI" id="CHEBI:58349"/>
        <dbReference type="ChEBI" id="CHEBI:85440"/>
        <dbReference type="ChEBI" id="CHEBI:90725"/>
        <dbReference type="EC" id="1.1.1.330"/>
    </reaction>
</comment>
<evidence type="ECO:0000256" key="1">
    <source>
        <dbReference type="ARBA" id="ARBA00005194"/>
    </source>
</evidence>
<evidence type="ECO:0000256" key="3">
    <source>
        <dbReference type="ARBA" id="ARBA00022692"/>
    </source>
</evidence>
<sequence length="336" mass="36752">MFESQLDLLKGNTALALTVALCLGVGALSLARLVLGLCTLLFDTLLNPGISLRKFGAGQGHWAVLTGATGDIGRALALELAKRQFNVLLVARNDAKLQALADEIQAHSPEAEVKQFQLDFAHATSEEYQALKAVLDELTVSVLINNAGISHDIPTPFHLETDKRIHDIVRVNIDSMLNITHLVVPQMISRSSGLIINSGSFSATVPSPLLSVYSGSKSFVSTWSQALGAELQPKGIVVEHLNTYFVVSAMSKIRRPSFFIPTASSYARAVLSRVGVPGGTKMPFTSIPLLSHALLTWVVENFFSRQFWIMYNRSLMIDTRKRALRKREREAAPKSD</sequence>
<dbReference type="InterPro" id="IPR027533">
    <property type="entry name" value="3_ketoreductase_fungal"/>
</dbReference>
<evidence type="ECO:0000256" key="10">
    <source>
        <dbReference type="ARBA" id="ARBA00023136"/>
    </source>
</evidence>
<dbReference type="InterPro" id="IPR020904">
    <property type="entry name" value="Sc_DH/Rdtase_CS"/>
</dbReference>
<keyword evidence="2 12" id="KW-0444">Lipid biosynthesis</keyword>
<proteinExistence type="inferred from homology"/>
<dbReference type="CDD" id="cd05356">
    <property type="entry name" value="17beta-HSD1_like_SDR_c"/>
    <property type="match status" value="1"/>
</dbReference>
<dbReference type="GO" id="GO:0141040">
    <property type="term" value="F:very-long-chain 3-oxoacyl-CoA reductase activity"/>
    <property type="evidence" value="ECO:0007669"/>
    <property type="project" value="UniProtKB-EC"/>
</dbReference>
<evidence type="ECO:0000256" key="13">
    <source>
        <dbReference type="RuleBase" id="RU000363"/>
    </source>
</evidence>
<keyword evidence="4 12" id="KW-0256">Endoplasmic reticulum</keyword>
<comment type="subcellular location">
    <subcellularLocation>
        <location evidence="12">Endoplasmic reticulum membrane</location>
        <topology evidence="12">Single-pass membrane protein</topology>
    </subcellularLocation>
</comment>
<dbReference type="HAMAP" id="MF_03107">
    <property type="entry name" value="3_ketoreductase"/>
    <property type="match status" value="1"/>
</dbReference>
<comment type="function">
    <text evidence="12">Component of the microsomal membrane bound fatty acid elongation system, which produces the 26-carbon very long-chain fatty acids (VLCFA) from palmitate. Catalyzes the reduction of the 3-ketoacyl-CoA intermediate that is formed in each cycle of fatty acid elongation. VLCFAs serve as precursors for ceramide and sphingolipids.</text>
</comment>
<evidence type="ECO:0000256" key="9">
    <source>
        <dbReference type="ARBA" id="ARBA00023098"/>
    </source>
</evidence>
<dbReference type="PANTHER" id="PTHR43086:SF2">
    <property type="entry name" value="HYDROXYSTEROID DEHYDROGENASE-LIKE PROTEIN 1"/>
    <property type="match status" value="1"/>
</dbReference>
<comment type="similarity">
    <text evidence="12 13">Belongs to the short-chain dehydrogenases/reductases (SDR) family.</text>
</comment>
<feature type="binding site" evidence="12">
    <location>
        <position position="200"/>
    </location>
    <ligand>
        <name>substrate</name>
    </ligand>
</feature>
<dbReference type="PIRSF" id="PIRSF000126">
    <property type="entry name" value="11-beta-HSD1"/>
    <property type="match status" value="1"/>
</dbReference>
<keyword evidence="5 12" id="KW-0276">Fatty acid metabolism</keyword>
<reference evidence="14" key="1">
    <citation type="submission" date="2022-07" db="EMBL/GenBank/DDBJ databases">
        <title>Phylogenomic reconstructions and comparative analyses of Kickxellomycotina fungi.</title>
        <authorList>
            <person name="Reynolds N.K."/>
            <person name="Stajich J.E."/>
            <person name="Barry K."/>
            <person name="Grigoriev I.V."/>
            <person name="Crous P."/>
            <person name="Smith M.E."/>
        </authorList>
    </citation>
    <scope>NUCLEOTIDE SEQUENCE</scope>
    <source>
        <strain evidence="14">RSA 567</strain>
    </source>
</reference>
<gene>
    <name evidence="14" type="ORF">H4R34_003042</name>
</gene>
<evidence type="ECO:0000256" key="12">
    <source>
        <dbReference type="HAMAP-Rule" id="MF_03107"/>
    </source>
</evidence>
<dbReference type="PROSITE" id="PS00061">
    <property type="entry name" value="ADH_SHORT"/>
    <property type="match status" value="1"/>
</dbReference>
<organism evidence="14 15">
    <name type="scientific">Dimargaris verticillata</name>
    <dbReference type="NCBI Taxonomy" id="2761393"/>
    <lineage>
        <taxon>Eukaryota</taxon>
        <taxon>Fungi</taxon>
        <taxon>Fungi incertae sedis</taxon>
        <taxon>Zoopagomycota</taxon>
        <taxon>Kickxellomycotina</taxon>
        <taxon>Dimargaritomycetes</taxon>
        <taxon>Dimargaritales</taxon>
        <taxon>Dimargaritaceae</taxon>
        <taxon>Dimargaris</taxon>
    </lineage>
</organism>
<keyword evidence="11 12" id="KW-0275">Fatty acid biosynthesis</keyword>